<dbReference type="InParanoid" id="G5A5V4"/>
<sequence length="186" mass="21704">MGEVFGSIVGTGVGFFSKFDDEMTVREYLTDFIVRNRHWPNCTADDLTLFLAKWNGKWLHHQDLDYLEMRKCDIPDGIKETMNDANRMSPERRLKDFDFPGPDECGGIGALVLLQVPDHIVRQYRLNMIESRCYLYGKTSNFAYFLMLFGAVLTERDVLTALADLTLWQRLCHWAWIRKTKKRLGL</sequence>
<accession>G5A5V4</accession>
<proteinExistence type="predicted"/>
<dbReference type="AlphaFoldDB" id="G5A5V4"/>
<name>G5A5V4_PHYSP</name>
<organism evidence="1 2">
    <name type="scientific">Phytophthora sojae (strain P6497)</name>
    <name type="common">Soybean stem and root rot agent</name>
    <name type="synonym">Phytophthora megasperma f. sp. glycines</name>
    <dbReference type="NCBI Taxonomy" id="1094619"/>
    <lineage>
        <taxon>Eukaryota</taxon>
        <taxon>Sar</taxon>
        <taxon>Stramenopiles</taxon>
        <taxon>Oomycota</taxon>
        <taxon>Peronosporomycetes</taxon>
        <taxon>Peronosporales</taxon>
        <taxon>Peronosporaceae</taxon>
        <taxon>Phytophthora</taxon>
    </lineage>
</organism>
<dbReference type="EMBL" id="JH159160">
    <property type="protein sequence ID" value="EGZ08709.1"/>
    <property type="molecule type" value="Genomic_DNA"/>
</dbReference>
<dbReference type="KEGG" id="psoj:PHYSODRAFT_305625"/>
<evidence type="ECO:0000313" key="2">
    <source>
        <dbReference type="Proteomes" id="UP000002640"/>
    </source>
</evidence>
<dbReference type="Proteomes" id="UP000002640">
    <property type="component" value="Unassembled WGS sequence"/>
</dbReference>
<dbReference type="RefSeq" id="XP_009535342.1">
    <property type="nucleotide sequence ID" value="XM_009537047.1"/>
</dbReference>
<reference evidence="1 2" key="1">
    <citation type="journal article" date="2006" name="Science">
        <title>Phytophthora genome sequences uncover evolutionary origins and mechanisms of pathogenesis.</title>
        <authorList>
            <person name="Tyler B.M."/>
            <person name="Tripathy S."/>
            <person name="Zhang X."/>
            <person name="Dehal P."/>
            <person name="Jiang R.H."/>
            <person name="Aerts A."/>
            <person name="Arredondo F.D."/>
            <person name="Baxter L."/>
            <person name="Bensasson D."/>
            <person name="Beynon J.L."/>
            <person name="Chapman J."/>
            <person name="Damasceno C.M."/>
            <person name="Dorrance A.E."/>
            <person name="Dou D."/>
            <person name="Dickerman A.W."/>
            <person name="Dubchak I.L."/>
            <person name="Garbelotto M."/>
            <person name="Gijzen M."/>
            <person name="Gordon S.G."/>
            <person name="Govers F."/>
            <person name="Grunwald N.J."/>
            <person name="Huang W."/>
            <person name="Ivors K.L."/>
            <person name="Jones R.W."/>
            <person name="Kamoun S."/>
            <person name="Krampis K."/>
            <person name="Lamour K.H."/>
            <person name="Lee M.K."/>
            <person name="McDonald W.H."/>
            <person name="Medina M."/>
            <person name="Meijer H.J."/>
            <person name="Nordberg E.K."/>
            <person name="Maclean D.J."/>
            <person name="Ospina-Giraldo M.D."/>
            <person name="Morris P.F."/>
            <person name="Phuntumart V."/>
            <person name="Putnam N.H."/>
            <person name="Rash S."/>
            <person name="Rose J.K."/>
            <person name="Sakihama Y."/>
            <person name="Salamov A.A."/>
            <person name="Savidor A."/>
            <person name="Scheuring C.F."/>
            <person name="Smith B.M."/>
            <person name="Sobral B.W."/>
            <person name="Terry A."/>
            <person name="Torto-Alalibo T.A."/>
            <person name="Win J."/>
            <person name="Xu Z."/>
            <person name="Zhang H."/>
            <person name="Grigoriev I.V."/>
            <person name="Rokhsar D.S."/>
            <person name="Boore J.L."/>
        </authorList>
    </citation>
    <scope>NUCLEOTIDE SEQUENCE [LARGE SCALE GENOMIC DNA]</scope>
    <source>
        <strain evidence="1 2">P6497</strain>
    </source>
</reference>
<gene>
    <name evidence="1" type="ORF">PHYSODRAFT_305625</name>
</gene>
<keyword evidence="2" id="KW-1185">Reference proteome</keyword>
<dbReference type="GeneID" id="20642584"/>
<protein>
    <submittedName>
        <fullName evidence="1">Uncharacterized protein</fullName>
    </submittedName>
</protein>
<evidence type="ECO:0000313" key="1">
    <source>
        <dbReference type="EMBL" id="EGZ08709.1"/>
    </source>
</evidence>